<dbReference type="EMBL" id="UHIO01000001">
    <property type="protein sequence ID" value="SUP39626.1"/>
    <property type="molecule type" value="Genomic_DNA"/>
</dbReference>
<name>A0A380NFW8_9FIRM</name>
<dbReference type="OrthoDB" id="1631671at2"/>
<keyword evidence="3" id="KW-1185">Reference proteome</keyword>
<feature type="chain" id="PRO_5016929087" evidence="1">
    <location>
        <begin position="29"/>
        <end position="150"/>
    </location>
</feature>
<feature type="signal peptide" evidence="1">
    <location>
        <begin position="1"/>
        <end position="28"/>
    </location>
</feature>
<reference evidence="2 3" key="1">
    <citation type="submission" date="2018-06" db="EMBL/GenBank/DDBJ databases">
        <authorList>
            <consortium name="Pathogen Informatics"/>
            <person name="Doyle S."/>
        </authorList>
    </citation>
    <scope>NUCLEOTIDE SEQUENCE [LARGE SCALE GENOMIC DNA]</scope>
    <source>
        <strain evidence="2 3">NCTC12020</strain>
    </source>
</reference>
<evidence type="ECO:0000313" key="2">
    <source>
        <dbReference type="EMBL" id="SUP39626.1"/>
    </source>
</evidence>
<dbReference type="Proteomes" id="UP000255367">
    <property type="component" value="Unassembled WGS sequence"/>
</dbReference>
<organism evidence="2 3">
    <name type="scientific">Veillonella criceti</name>
    <dbReference type="NCBI Taxonomy" id="103891"/>
    <lineage>
        <taxon>Bacteria</taxon>
        <taxon>Bacillati</taxon>
        <taxon>Bacillota</taxon>
        <taxon>Negativicutes</taxon>
        <taxon>Veillonellales</taxon>
        <taxon>Veillonellaceae</taxon>
        <taxon>Veillonella</taxon>
    </lineage>
</organism>
<gene>
    <name evidence="2" type="ORF">NCTC12020_00098</name>
</gene>
<proteinExistence type="predicted"/>
<keyword evidence="1" id="KW-0732">Signal</keyword>
<sequence length="150" mass="15486">MKKKLLATVMAVSIATLSTGIFAGPAQAFSLGNFNLGSVLKVGGVGILVDRFGGQINDFLNKILSQNNLSTTYSTKVVPIVSVGNNGYIGAAQVTGPASEVERVEAVAQIEASFNSVARIKGLVPIDSKNPVNASRIQGVGVSAIIDIKI</sequence>
<accession>A0A380NFW8</accession>
<evidence type="ECO:0000256" key="1">
    <source>
        <dbReference type="SAM" id="SignalP"/>
    </source>
</evidence>
<dbReference type="AlphaFoldDB" id="A0A380NFW8"/>
<dbReference type="RefSeq" id="WP_115309382.1">
    <property type="nucleotide sequence ID" value="NZ_UHIO01000001.1"/>
</dbReference>
<protein>
    <submittedName>
        <fullName evidence="2">Uncharacterized protein</fullName>
    </submittedName>
</protein>
<evidence type="ECO:0000313" key="3">
    <source>
        <dbReference type="Proteomes" id="UP000255367"/>
    </source>
</evidence>